<organism evidence="1">
    <name type="scientific">Rhizophora mucronata</name>
    <name type="common">Asiatic mangrove</name>
    <dbReference type="NCBI Taxonomy" id="61149"/>
    <lineage>
        <taxon>Eukaryota</taxon>
        <taxon>Viridiplantae</taxon>
        <taxon>Streptophyta</taxon>
        <taxon>Embryophyta</taxon>
        <taxon>Tracheophyta</taxon>
        <taxon>Spermatophyta</taxon>
        <taxon>Magnoliopsida</taxon>
        <taxon>eudicotyledons</taxon>
        <taxon>Gunneridae</taxon>
        <taxon>Pentapetalae</taxon>
        <taxon>rosids</taxon>
        <taxon>fabids</taxon>
        <taxon>Malpighiales</taxon>
        <taxon>Rhizophoraceae</taxon>
        <taxon>Rhizophora</taxon>
    </lineage>
</organism>
<protein>
    <submittedName>
        <fullName evidence="1">Uncharacterized protein</fullName>
    </submittedName>
</protein>
<dbReference type="EMBL" id="GGEC01065684">
    <property type="protein sequence ID" value="MBX46168.1"/>
    <property type="molecule type" value="Transcribed_RNA"/>
</dbReference>
<dbReference type="AlphaFoldDB" id="A0A2P2NUJ5"/>
<sequence length="36" mass="4144">MCQTCNAEAMTIIYLSFATRMFTKIQLEQLTKTLSI</sequence>
<name>A0A2P2NUJ5_RHIMU</name>
<proteinExistence type="predicted"/>
<accession>A0A2P2NUJ5</accession>
<reference evidence="1" key="1">
    <citation type="submission" date="2018-02" db="EMBL/GenBank/DDBJ databases">
        <title>Rhizophora mucronata_Transcriptome.</title>
        <authorList>
            <person name="Meera S.P."/>
            <person name="Sreeshan A."/>
            <person name="Augustine A."/>
        </authorList>
    </citation>
    <scope>NUCLEOTIDE SEQUENCE</scope>
    <source>
        <tissue evidence="1">Leaf</tissue>
    </source>
</reference>
<evidence type="ECO:0000313" key="1">
    <source>
        <dbReference type="EMBL" id="MBX46168.1"/>
    </source>
</evidence>